<keyword evidence="1" id="KW-1133">Transmembrane helix</keyword>
<keyword evidence="4" id="KW-1185">Reference proteome</keyword>
<dbReference type="Pfam" id="PF13968">
    <property type="entry name" value="DUF4220"/>
    <property type="match status" value="2"/>
</dbReference>
<evidence type="ECO:0000259" key="2">
    <source>
        <dbReference type="Pfam" id="PF13968"/>
    </source>
</evidence>
<dbReference type="EMBL" id="JAGKQM010000018">
    <property type="protein sequence ID" value="KAH0864041.1"/>
    <property type="molecule type" value="Genomic_DNA"/>
</dbReference>
<dbReference type="Proteomes" id="UP000824890">
    <property type="component" value="Unassembled WGS sequence"/>
</dbReference>
<evidence type="ECO:0000313" key="3">
    <source>
        <dbReference type="EMBL" id="KAH0864041.1"/>
    </source>
</evidence>
<accession>A0ABQ7YA06</accession>
<feature type="non-terminal residue" evidence="3">
    <location>
        <position position="1"/>
    </location>
</feature>
<feature type="transmembrane region" description="Helical" evidence="1">
    <location>
        <begin position="58"/>
        <end position="80"/>
    </location>
</feature>
<dbReference type="InterPro" id="IPR025315">
    <property type="entry name" value="DUF4220"/>
</dbReference>
<feature type="domain" description="DUF4220" evidence="2">
    <location>
        <begin position="63"/>
        <end position="185"/>
    </location>
</feature>
<keyword evidence="1" id="KW-0472">Membrane</keyword>
<feature type="transmembrane region" description="Helical" evidence="1">
    <location>
        <begin position="253"/>
        <end position="272"/>
    </location>
</feature>
<evidence type="ECO:0000313" key="4">
    <source>
        <dbReference type="Proteomes" id="UP000824890"/>
    </source>
</evidence>
<organism evidence="3 4">
    <name type="scientific">Brassica napus</name>
    <name type="common">Rape</name>
    <dbReference type="NCBI Taxonomy" id="3708"/>
    <lineage>
        <taxon>Eukaryota</taxon>
        <taxon>Viridiplantae</taxon>
        <taxon>Streptophyta</taxon>
        <taxon>Embryophyta</taxon>
        <taxon>Tracheophyta</taxon>
        <taxon>Spermatophyta</taxon>
        <taxon>Magnoliopsida</taxon>
        <taxon>eudicotyledons</taxon>
        <taxon>Gunneridae</taxon>
        <taxon>Pentapetalae</taxon>
        <taxon>rosids</taxon>
        <taxon>malvids</taxon>
        <taxon>Brassicales</taxon>
        <taxon>Brassicaceae</taxon>
        <taxon>Brassiceae</taxon>
        <taxon>Brassica</taxon>
    </lineage>
</organism>
<comment type="caution">
    <text evidence="3">The sequence shown here is derived from an EMBL/GenBank/DDBJ whole genome shotgun (WGS) entry which is preliminary data.</text>
</comment>
<protein>
    <recommendedName>
        <fullName evidence="2">DUF4220 domain-containing protein</fullName>
    </recommendedName>
</protein>
<feature type="transmembrane region" description="Helical" evidence="1">
    <location>
        <begin position="284"/>
        <end position="300"/>
    </location>
</feature>
<feature type="transmembrane region" description="Helical" evidence="1">
    <location>
        <begin position="143"/>
        <end position="167"/>
    </location>
</feature>
<feature type="transmembrane region" description="Helical" evidence="1">
    <location>
        <begin position="27"/>
        <end position="46"/>
    </location>
</feature>
<dbReference type="Pfam" id="PF04578">
    <property type="entry name" value="DUF594"/>
    <property type="match status" value="1"/>
</dbReference>
<sequence length="512" mass="58558">LCFQIERRGDMAAETIPKDVKNLWEEWNIRVLIIFSLSLQAILVVFSPSRKRASGKLFVFLIWFAYLLADWSANYTIGQISDTQDEEDGDQSSSLNHELLAFWAPFLLLHLGGPDTITALALEDNELWRRHLFGLICQAVSTVYVLCLSIPSGIAVPTGLMIVAGVIKFVERIRALYLASSGKFKGSYAYKLFNISKGLVLDLRLASRGWDESKRFVDSLTPEEALRVLEVELSFMYDDFFTKASILLTRVGSVFRFIAFGCLVSSLCIFFSKKKENYKRFDVSLTYALLIGGIVLELVLNRRFMFRRWSEYIHGYNLIEFCLRIIDYGQSILLWHIATDLIYRIEIRILTEEQYRCKEVSKMLSDYMMYLMMMKPALMSAVAGTAKMKFTETCSVARTFFGDGFSDVREACGELLSKKRNMMVFYMGDESTLEDACKLAEELLRIERRSEEVSVWGLVSRVWVELLCYAANHCDSKQHVAQLSQGGELVSFVWLFMAHLGIGKHATMHHPA</sequence>
<feature type="transmembrane region" description="Helical" evidence="1">
    <location>
        <begin position="100"/>
        <end position="122"/>
    </location>
</feature>
<dbReference type="InterPro" id="IPR007658">
    <property type="entry name" value="DUF594"/>
</dbReference>
<proteinExistence type="predicted"/>
<reference evidence="3 4" key="1">
    <citation type="submission" date="2021-05" db="EMBL/GenBank/DDBJ databases">
        <title>Genome Assembly of Synthetic Allotetraploid Brassica napus Reveals Homoeologous Exchanges between Subgenomes.</title>
        <authorList>
            <person name="Davis J.T."/>
        </authorList>
    </citation>
    <scope>NUCLEOTIDE SEQUENCE [LARGE SCALE GENOMIC DNA]</scope>
    <source>
        <strain evidence="4">cv. Da-Ae</strain>
        <tissue evidence="3">Seedling</tissue>
    </source>
</reference>
<keyword evidence="1" id="KW-0812">Transmembrane</keyword>
<evidence type="ECO:0000256" key="1">
    <source>
        <dbReference type="SAM" id="Phobius"/>
    </source>
</evidence>
<dbReference type="PANTHER" id="PTHR31325">
    <property type="entry name" value="OS01G0798800 PROTEIN-RELATED"/>
    <property type="match status" value="1"/>
</dbReference>
<name>A0ABQ7YA06_BRANA</name>
<feature type="domain" description="DUF4220" evidence="2">
    <location>
        <begin position="188"/>
        <end position="310"/>
    </location>
</feature>
<gene>
    <name evidence="3" type="ORF">HID58_081252</name>
</gene>